<organism evidence="1 2">
    <name type="scientific">Proteobacteria bacterium 228</name>
    <dbReference type="NCBI Taxonomy" id="2083153"/>
    <lineage>
        <taxon>Bacteria</taxon>
        <taxon>Pseudomonadati</taxon>
        <taxon>Pseudomonadota</taxon>
    </lineage>
</organism>
<dbReference type="EMBL" id="PRLP01000029">
    <property type="protein sequence ID" value="PPC77581.1"/>
    <property type="molecule type" value="Genomic_DNA"/>
</dbReference>
<protein>
    <submittedName>
        <fullName evidence="1">Uncharacterized protein</fullName>
    </submittedName>
</protein>
<evidence type="ECO:0000313" key="2">
    <source>
        <dbReference type="Proteomes" id="UP000238196"/>
    </source>
</evidence>
<evidence type="ECO:0000313" key="1">
    <source>
        <dbReference type="EMBL" id="PPC77581.1"/>
    </source>
</evidence>
<dbReference type="AlphaFoldDB" id="A0A2S5KRU5"/>
<dbReference type="Proteomes" id="UP000238196">
    <property type="component" value="Unassembled WGS sequence"/>
</dbReference>
<comment type="caution">
    <text evidence="1">The sequence shown here is derived from an EMBL/GenBank/DDBJ whole genome shotgun (WGS) entry which is preliminary data.</text>
</comment>
<name>A0A2S5KRU5_9PROT</name>
<gene>
    <name evidence="1" type="ORF">C4K68_09480</name>
</gene>
<sequence length="82" mass="9041">MGHQRLSDLIDINRIEIRGPLVDALLDADGNITPLKAIDWSQKLGVDGAQVNDLRRPIEDLIVHGNDLEIDLNYGTKGPTLD</sequence>
<reference evidence="1 2" key="1">
    <citation type="submission" date="2018-02" db="EMBL/GenBank/DDBJ databases">
        <title>novel marine gammaproteobacteria from coastal saline agro ecosystem.</title>
        <authorList>
            <person name="Krishnan R."/>
            <person name="Ramesh Kumar N."/>
        </authorList>
    </citation>
    <scope>NUCLEOTIDE SEQUENCE [LARGE SCALE GENOMIC DNA]</scope>
    <source>
        <strain evidence="1 2">228</strain>
    </source>
</reference>
<accession>A0A2S5KRU5</accession>
<proteinExistence type="predicted"/>